<evidence type="ECO:0000256" key="7">
    <source>
        <dbReference type="ARBA" id="ARBA00023136"/>
    </source>
</evidence>
<dbReference type="InterPro" id="IPR007255">
    <property type="entry name" value="COG8"/>
</dbReference>
<comment type="caution">
    <text evidence="9">The sequence shown here is derived from an EMBL/GenBank/DDBJ whole genome shotgun (WGS) entry which is preliminary data.</text>
</comment>
<proteinExistence type="inferred from homology"/>
<dbReference type="GO" id="GO:0017119">
    <property type="term" value="C:Golgi transport complex"/>
    <property type="evidence" value="ECO:0007669"/>
    <property type="project" value="InterPro"/>
</dbReference>
<evidence type="ECO:0000256" key="4">
    <source>
        <dbReference type="ARBA" id="ARBA00022448"/>
    </source>
</evidence>
<dbReference type="GO" id="GO:0000139">
    <property type="term" value="C:Golgi membrane"/>
    <property type="evidence" value="ECO:0007669"/>
    <property type="project" value="UniProtKB-SubCell"/>
</dbReference>
<evidence type="ECO:0000256" key="1">
    <source>
        <dbReference type="ARBA" id="ARBA00004395"/>
    </source>
</evidence>
<dbReference type="PANTHER" id="PTHR21311">
    <property type="entry name" value="CONSERVED OLIGOMERIC GOLGI COMPLEX COMPONENT 8"/>
    <property type="match status" value="1"/>
</dbReference>
<dbReference type="InterPro" id="IPR016159">
    <property type="entry name" value="Cullin_repeat-like_dom_sf"/>
</dbReference>
<keyword evidence="4" id="KW-0813">Transport</keyword>
<keyword evidence="10" id="KW-1185">Reference proteome</keyword>
<protein>
    <recommendedName>
        <fullName evidence="3">Conserved oligomeric Golgi complex subunit 8</fullName>
    </recommendedName>
    <alternativeName>
        <fullName evidence="8">Component of oligomeric Golgi complex 8</fullName>
    </alternativeName>
</protein>
<dbReference type="SUPFAM" id="SSF74788">
    <property type="entry name" value="Cullin repeat-like"/>
    <property type="match status" value="1"/>
</dbReference>
<dbReference type="GO" id="GO:0032258">
    <property type="term" value="P:cytoplasm to vacuole targeting by the Cvt pathway"/>
    <property type="evidence" value="ECO:0007669"/>
    <property type="project" value="TreeGrafter"/>
</dbReference>
<comment type="subcellular location">
    <subcellularLocation>
        <location evidence="1">Golgi apparatus membrane</location>
        <topology evidence="1">Peripheral membrane protein</topology>
    </subcellularLocation>
</comment>
<evidence type="ECO:0000256" key="3">
    <source>
        <dbReference type="ARBA" id="ARBA00020983"/>
    </source>
</evidence>
<dbReference type="Pfam" id="PF04124">
    <property type="entry name" value="Dor1"/>
    <property type="match status" value="1"/>
</dbReference>
<organism evidence="9 10">
    <name type="scientific">Candida metapsilosis</name>
    <dbReference type="NCBI Taxonomy" id="273372"/>
    <lineage>
        <taxon>Eukaryota</taxon>
        <taxon>Fungi</taxon>
        <taxon>Dikarya</taxon>
        <taxon>Ascomycota</taxon>
        <taxon>Saccharomycotina</taxon>
        <taxon>Pichiomycetes</taxon>
        <taxon>Debaryomycetaceae</taxon>
        <taxon>Candida/Lodderomyces clade</taxon>
        <taxon>Candida</taxon>
    </lineage>
</organism>
<dbReference type="Proteomes" id="UP000669133">
    <property type="component" value="Unassembled WGS sequence"/>
</dbReference>
<keyword evidence="6" id="KW-0333">Golgi apparatus</keyword>
<dbReference type="OrthoDB" id="1661054at2759"/>
<dbReference type="AlphaFoldDB" id="A0A8H8DA22"/>
<sequence length="428" mass="49770">MNSLIYQYYSQTTVERGMSSILLDSLKEDLNNASRSSLQNPNDEVYKLSQKYLEDLLINDELLSTDQFTTTSTAFSAESPANGNIHSKNVTQEIAELDLQQHQINKQLSSLTDSHKDLIIDVNHDLNEINNNLTNDYQNAINSLKKSVNIDSKFHVSDHYYKLNQESILSNIDTVLDILELPTLCRLCILQGNYQESLEISIYIKSLIIRFPKLQIFKIVSDQIEIELQKMLKGLLKLLNTNLKQNHILKIFQILSKLETITTNKDSLLHRIYLNSRFKFIINEVESLTPILKFNKLTYLKRFVEVYREHIYSSIHIYHTIFKNEIDKLLLNQFITTLVSNLCREFTSYLPQIAPPSTVKSPDYSIESELELKNAIDGLILQLIYLCKSLSSYQFEFEPIIMSELCYKHDLISEQDWIRNSSKIKKHK</sequence>
<evidence type="ECO:0000256" key="6">
    <source>
        <dbReference type="ARBA" id="ARBA00023034"/>
    </source>
</evidence>
<accession>A0A8H8DA22</accession>
<keyword evidence="5" id="KW-0653">Protein transport</keyword>
<evidence type="ECO:0000313" key="10">
    <source>
        <dbReference type="Proteomes" id="UP000669133"/>
    </source>
</evidence>
<dbReference type="PANTHER" id="PTHR21311:SF0">
    <property type="entry name" value="CONSERVED OLIGOMERIC GOLGI COMPLEX SUBUNIT 8"/>
    <property type="match status" value="1"/>
</dbReference>
<dbReference type="GO" id="GO:0006891">
    <property type="term" value="P:intra-Golgi vesicle-mediated transport"/>
    <property type="evidence" value="ECO:0007669"/>
    <property type="project" value="TreeGrafter"/>
</dbReference>
<name>A0A8H8DA22_9ASCO</name>
<reference evidence="9 10" key="1">
    <citation type="submission" date="2020-12" db="EMBL/GenBank/DDBJ databases">
        <title>Effect of drift, selection, and recombination on the evolution of hybrid genomes in Candida yeast pathogens.</title>
        <authorList>
            <person name="Mixao V."/>
            <person name="Ksiezopolska E."/>
            <person name="Saus E."/>
            <person name="Boekhout T."/>
            <person name="Gacser A."/>
            <person name="Gabaldon T."/>
        </authorList>
    </citation>
    <scope>NUCLEOTIDE SEQUENCE [LARGE SCALE GENOMIC DNA]</scope>
    <source>
        <strain evidence="9 10">BP57</strain>
    </source>
</reference>
<dbReference type="RefSeq" id="XP_067547909.1">
    <property type="nucleotide sequence ID" value="XM_067692485.1"/>
</dbReference>
<comment type="similarity">
    <text evidence="2">Belongs to the COG8 family.</text>
</comment>
<dbReference type="EMBL" id="JAEOAQ010000004">
    <property type="protein sequence ID" value="KAG5418793.1"/>
    <property type="molecule type" value="Genomic_DNA"/>
</dbReference>
<evidence type="ECO:0000256" key="8">
    <source>
        <dbReference type="ARBA" id="ARBA00031347"/>
    </source>
</evidence>
<gene>
    <name evidence="9" type="ORF">I9W82_003511</name>
</gene>
<keyword evidence="7" id="KW-0472">Membrane</keyword>
<evidence type="ECO:0000256" key="2">
    <source>
        <dbReference type="ARBA" id="ARBA00006419"/>
    </source>
</evidence>
<dbReference type="GeneID" id="93652140"/>
<evidence type="ECO:0000256" key="5">
    <source>
        <dbReference type="ARBA" id="ARBA00022927"/>
    </source>
</evidence>
<evidence type="ECO:0000313" key="9">
    <source>
        <dbReference type="EMBL" id="KAG5418793.1"/>
    </source>
</evidence>